<dbReference type="HAMAP" id="MF_00023">
    <property type="entry name" value="SmpB"/>
    <property type="match status" value="1"/>
</dbReference>
<evidence type="ECO:0000256" key="2">
    <source>
        <dbReference type="ARBA" id="ARBA00022884"/>
    </source>
</evidence>
<dbReference type="CDD" id="cd09294">
    <property type="entry name" value="SmpB"/>
    <property type="match status" value="1"/>
</dbReference>
<dbReference type="InterPro" id="IPR020081">
    <property type="entry name" value="SsrA-bd_prot_CS"/>
</dbReference>
<evidence type="ECO:0000256" key="3">
    <source>
        <dbReference type="HAMAP-Rule" id="MF_00023"/>
    </source>
</evidence>
<comment type="subcellular location">
    <subcellularLocation>
        <location evidence="3">Cytoplasm</location>
    </subcellularLocation>
    <text evidence="3">The tmRNA-SmpB complex associates with stalled 70S ribosomes.</text>
</comment>
<comment type="similarity">
    <text evidence="3">Belongs to the SmpB family.</text>
</comment>
<protein>
    <recommendedName>
        <fullName evidence="3">SsrA-binding protein</fullName>
    </recommendedName>
    <alternativeName>
        <fullName evidence="3">Small protein B</fullName>
    </alternativeName>
</protein>
<dbReference type="PATRIC" id="fig|1618677.3.peg.501"/>
<dbReference type="InterPro" id="IPR000037">
    <property type="entry name" value="SsrA-bd_prot"/>
</dbReference>
<keyword evidence="2 3" id="KW-0694">RNA-binding</keyword>
<dbReference type="GO" id="GO:0005829">
    <property type="term" value="C:cytosol"/>
    <property type="evidence" value="ECO:0007669"/>
    <property type="project" value="TreeGrafter"/>
</dbReference>
<comment type="caution">
    <text evidence="4">The sequence shown here is derived from an EMBL/GenBank/DDBJ whole genome shotgun (WGS) entry which is preliminary data.</text>
</comment>
<dbReference type="Pfam" id="PF01668">
    <property type="entry name" value="SmpB"/>
    <property type="match status" value="1"/>
</dbReference>
<accession>A0A0G0YXN2</accession>
<comment type="function">
    <text evidence="3">Required for rescue of stalled ribosomes mediated by trans-translation. Binds to transfer-messenger RNA (tmRNA), required for stable association of tmRNA with ribosomes. tmRNA and SmpB together mimic tRNA shape, replacing the anticodon stem-loop with SmpB. tmRNA is encoded by the ssrA gene; the 2 termini fold to resemble tRNA(Ala) and it encodes a 'tag peptide', a short internal open reading frame. During trans-translation Ala-aminoacylated tmRNA acts like a tRNA, entering the A-site of stalled ribosomes, displacing the stalled mRNA. The ribosome then switches to translate the ORF on the tmRNA; the nascent peptide is terminated with the 'tag peptide' encoded by the tmRNA and targeted for degradation. The ribosome is freed to recommence translation, which seems to be the essential function of trans-translation.</text>
</comment>
<dbReference type="InterPro" id="IPR023620">
    <property type="entry name" value="SmpB"/>
</dbReference>
<dbReference type="NCBIfam" id="TIGR00086">
    <property type="entry name" value="smpB"/>
    <property type="match status" value="1"/>
</dbReference>
<dbReference type="Gene3D" id="2.40.280.10">
    <property type="match status" value="1"/>
</dbReference>
<organism evidence="4 5">
    <name type="scientific">Candidatus Kuenenbacteria bacterium GW2011_GWA2_42_15</name>
    <dbReference type="NCBI Taxonomy" id="1618677"/>
    <lineage>
        <taxon>Bacteria</taxon>
        <taxon>Candidatus Kueneniibacteriota</taxon>
    </lineage>
</organism>
<evidence type="ECO:0000313" key="4">
    <source>
        <dbReference type="EMBL" id="KKS41344.1"/>
    </source>
</evidence>
<sequence>MSIAENKKAYFNYQIMETIEAGLVLSGPEVKSVKRGDINLKGAYVNLQGTVAAFLVKAHIAPYKPAVVAQRNYDPYQDRQLLLRKKELKQIFGRSKEPGVTIIPLKVYRRGGLIKLAIGIARGKKQFDKRETIKKREFERRKQRLVDS</sequence>
<dbReference type="NCBIfam" id="NF003843">
    <property type="entry name" value="PRK05422.1"/>
    <property type="match status" value="1"/>
</dbReference>
<dbReference type="PANTHER" id="PTHR30308">
    <property type="entry name" value="TMRNA-BINDING COMPONENT OF TRANS-TRANSLATION TAGGING COMPLEX"/>
    <property type="match status" value="1"/>
</dbReference>
<dbReference type="SUPFAM" id="SSF74982">
    <property type="entry name" value="Small protein B (SmpB)"/>
    <property type="match status" value="1"/>
</dbReference>
<dbReference type="PROSITE" id="PS01317">
    <property type="entry name" value="SSRP"/>
    <property type="match status" value="1"/>
</dbReference>
<evidence type="ECO:0000256" key="1">
    <source>
        <dbReference type="ARBA" id="ARBA00022490"/>
    </source>
</evidence>
<dbReference type="AlphaFoldDB" id="A0A0G0YXN2"/>
<keyword evidence="1 3" id="KW-0963">Cytoplasm</keyword>
<dbReference type="PANTHER" id="PTHR30308:SF2">
    <property type="entry name" value="SSRA-BINDING PROTEIN"/>
    <property type="match status" value="1"/>
</dbReference>
<reference evidence="4 5" key="1">
    <citation type="journal article" date="2015" name="Nature">
        <title>rRNA introns, odd ribosomes, and small enigmatic genomes across a large radiation of phyla.</title>
        <authorList>
            <person name="Brown C.T."/>
            <person name="Hug L.A."/>
            <person name="Thomas B.C."/>
            <person name="Sharon I."/>
            <person name="Castelle C.J."/>
            <person name="Singh A."/>
            <person name="Wilkins M.J."/>
            <person name="Williams K.H."/>
            <person name="Banfield J.F."/>
        </authorList>
    </citation>
    <scope>NUCLEOTIDE SEQUENCE [LARGE SCALE GENOMIC DNA]</scope>
</reference>
<name>A0A0G0YXN2_9BACT</name>
<dbReference type="GO" id="GO:0070930">
    <property type="term" value="P:trans-translation-dependent protein tagging"/>
    <property type="evidence" value="ECO:0007669"/>
    <property type="project" value="TreeGrafter"/>
</dbReference>
<dbReference type="EMBL" id="LCCW01000028">
    <property type="protein sequence ID" value="KKS41344.1"/>
    <property type="molecule type" value="Genomic_DNA"/>
</dbReference>
<gene>
    <name evidence="3" type="primary">smpB</name>
    <name evidence="4" type="ORF">UV02_C0028G0002</name>
</gene>
<dbReference type="GO" id="GO:0070929">
    <property type="term" value="P:trans-translation"/>
    <property type="evidence" value="ECO:0007669"/>
    <property type="project" value="UniProtKB-UniRule"/>
</dbReference>
<dbReference type="GO" id="GO:0003723">
    <property type="term" value="F:RNA binding"/>
    <property type="evidence" value="ECO:0007669"/>
    <property type="project" value="UniProtKB-UniRule"/>
</dbReference>
<evidence type="ECO:0000313" key="5">
    <source>
        <dbReference type="Proteomes" id="UP000034516"/>
    </source>
</evidence>
<dbReference type="Proteomes" id="UP000034516">
    <property type="component" value="Unassembled WGS sequence"/>
</dbReference>
<proteinExistence type="inferred from homology"/>